<comment type="similarity">
    <text evidence="1 5">Belongs to the KptA/TPT1 family.</text>
</comment>
<dbReference type="SUPFAM" id="SSF56399">
    <property type="entry name" value="ADP-ribosylation"/>
    <property type="match status" value="1"/>
</dbReference>
<accession>A0A1H3N5F8</accession>
<dbReference type="Pfam" id="PF01885">
    <property type="entry name" value="PTS_2-RNA"/>
    <property type="match status" value="1"/>
</dbReference>
<dbReference type="PANTHER" id="PTHR12684:SF2">
    <property type="entry name" value="TRNA 2'-PHOSPHOTRANSFERASE 1"/>
    <property type="match status" value="1"/>
</dbReference>
<evidence type="ECO:0000256" key="2">
    <source>
        <dbReference type="ARBA" id="ARBA00022679"/>
    </source>
</evidence>
<dbReference type="RefSeq" id="WP_092551338.1">
    <property type="nucleotide sequence ID" value="NZ_FNPZ01000001.1"/>
</dbReference>
<evidence type="ECO:0000313" key="6">
    <source>
        <dbReference type="EMBL" id="SDY83984.1"/>
    </source>
</evidence>
<name>A0A1H3N5F8_9MICO</name>
<dbReference type="Gene3D" id="3.20.170.30">
    <property type="match status" value="1"/>
</dbReference>
<dbReference type="InterPro" id="IPR042081">
    <property type="entry name" value="RNA_2'-PTrans_C"/>
</dbReference>
<dbReference type="AlphaFoldDB" id="A0A1H3N5F8"/>
<evidence type="ECO:0000256" key="5">
    <source>
        <dbReference type="HAMAP-Rule" id="MF_00299"/>
    </source>
</evidence>
<dbReference type="EMBL" id="FNPZ01000001">
    <property type="protein sequence ID" value="SDY83984.1"/>
    <property type="molecule type" value="Genomic_DNA"/>
</dbReference>
<protein>
    <recommendedName>
        <fullName evidence="5">Probable RNA 2'-phosphotransferase</fullName>
        <ecNumber evidence="5">2.7.1.-</ecNumber>
    </recommendedName>
</protein>
<keyword evidence="7" id="KW-1185">Reference proteome</keyword>
<dbReference type="GO" id="GO:0000215">
    <property type="term" value="F:tRNA 2'-phosphotransferase activity"/>
    <property type="evidence" value="ECO:0007669"/>
    <property type="project" value="TreeGrafter"/>
</dbReference>
<organism evidence="6 7">
    <name type="scientific">Herbiconiux ginsengi</name>
    <dbReference type="NCBI Taxonomy" id="381665"/>
    <lineage>
        <taxon>Bacteria</taxon>
        <taxon>Bacillati</taxon>
        <taxon>Actinomycetota</taxon>
        <taxon>Actinomycetes</taxon>
        <taxon>Micrococcales</taxon>
        <taxon>Microbacteriaceae</taxon>
        <taxon>Herbiconiux</taxon>
    </lineage>
</organism>
<dbReference type="OrthoDB" id="4537997at2"/>
<sequence length="188" mass="20881">MKSETISRAVSHALRHAPEQYGLELDAEGWVPVSDLVDALRRQGVEWSDIDAADVQLMIETSAKRRHELRDGRIRAFYGHSVATAIQHTEARPPAVLFHGTSPDAWAAIRLDGLRPMARQNVHLAADLDTAILVGRRKAPEPIVLEVDTVRALDSGSQFWLGNDSIWLSDFIAAQFIVIHTAPHRSAR</sequence>
<evidence type="ECO:0000313" key="7">
    <source>
        <dbReference type="Proteomes" id="UP000198891"/>
    </source>
</evidence>
<evidence type="ECO:0000256" key="4">
    <source>
        <dbReference type="ARBA" id="ARBA00025212"/>
    </source>
</evidence>
<dbReference type="STRING" id="381665.SAMN05216554_1699"/>
<dbReference type="InterPro" id="IPR042080">
    <property type="entry name" value="RNA_2'-PTrans_N"/>
</dbReference>
<dbReference type="GO" id="GO:0006388">
    <property type="term" value="P:tRNA splicing, via endonucleolytic cleavage and ligation"/>
    <property type="evidence" value="ECO:0007669"/>
    <property type="project" value="UniProtKB-UniRule"/>
</dbReference>
<proteinExistence type="inferred from homology"/>
<evidence type="ECO:0000256" key="1">
    <source>
        <dbReference type="ARBA" id="ARBA00009836"/>
    </source>
</evidence>
<dbReference type="EC" id="2.7.1.-" evidence="5"/>
<keyword evidence="2 5" id="KW-0808">Transferase</keyword>
<reference evidence="6 7" key="1">
    <citation type="submission" date="2016-10" db="EMBL/GenBank/DDBJ databases">
        <authorList>
            <person name="de Groot N.N."/>
        </authorList>
    </citation>
    <scope>NUCLEOTIDE SEQUENCE [LARGE SCALE GENOMIC DNA]</scope>
    <source>
        <strain evidence="6 7">CGMCC 4.3491</strain>
    </source>
</reference>
<dbReference type="Proteomes" id="UP000198891">
    <property type="component" value="Unassembled WGS sequence"/>
</dbReference>
<dbReference type="HAMAP" id="MF_00299">
    <property type="entry name" value="KptA"/>
    <property type="match status" value="1"/>
</dbReference>
<dbReference type="InterPro" id="IPR002745">
    <property type="entry name" value="Ptrans_KptA/Tpt1"/>
</dbReference>
<dbReference type="Gene3D" id="1.10.10.970">
    <property type="entry name" value="RNA 2'-phosphotransferase, Tpt1/KptA family, N-terminal domain"/>
    <property type="match status" value="1"/>
</dbReference>
<comment type="function">
    <text evidence="4 5">Removes the 2'-phosphate from RNA via an intermediate in which the phosphate is ADP-ribosylated by NAD followed by a presumed transesterification to release the RNA and generate ADP-ribose 1''-2''-cyclic phosphate (APPR&gt;P). May function as an ADP-ribosylase.</text>
</comment>
<dbReference type="PANTHER" id="PTHR12684">
    <property type="entry name" value="PUTATIVE PHOSPHOTRANSFERASE"/>
    <property type="match status" value="1"/>
</dbReference>
<evidence type="ECO:0000256" key="3">
    <source>
        <dbReference type="ARBA" id="ARBA00023027"/>
    </source>
</evidence>
<dbReference type="GO" id="GO:0003950">
    <property type="term" value="F:NAD+ poly-ADP-ribosyltransferase activity"/>
    <property type="evidence" value="ECO:0007669"/>
    <property type="project" value="InterPro"/>
</dbReference>
<keyword evidence="3 5" id="KW-0520">NAD</keyword>
<dbReference type="InterPro" id="IPR022928">
    <property type="entry name" value="RNA_2'-PTrans_KptA"/>
</dbReference>
<gene>
    <name evidence="5" type="primary">kptA</name>
    <name evidence="6" type="ORF">SAMN05216554_1699</name>
</gene>